<keyword evidence="3" id="KW-1185">Reference proteome</keyword>
<feature type="transmembrane region" description="Helical" evidence="1">
    <location>
        <begin position="167"/>
        <end position="188"/>
    </location>
</feature>
<keyword evidence="1" id="KW-1133">Transmembrane helix</keyword>
<keyword evidence="1" id="KW-0812">Transmembrane</keyword>
<dbReference type="Pfam" id="PF19069">
    <property type="entry name" value="DUF5765"/>
    <property type="match status" value="1"/>
</dbReference>
<protein>
    <submittedName>
        <fullName evidence="2">Uncharacterized protein</fullName>
    </submittedName>
</protein>
<dbReference type="OrthoDB" id="8548427at2"/>
<proteinExistence type="predicted"/>
<gene>
    <name evidence="2" type="ORF">H2LOC_015085</name>
</gene>
<name>A0A6B8KJX4_9HYPH</name>
<organism evidence="2 3">
    <name type="scientific">Methylocystis heyeri</name>
    <dbReference type="NCBI Taxonomy" id="391905"/>
    <lineage>
        <taxon>Bacteria</taxon>
        <taxon>Pseudomonadati</taxon>
        <taxon>Pseudomonadota</taxon>
        <taxon>Alphaproteobacteria</taxon>
        <taxon>Hyphomicrobiales</taxon>
        <taxon>Methylocystaceae</taxon>
        <taxon>Methylocystis</taxon>
    </lineage>
</organism>
<feature type="transmembrane region" description="Helical" evidence="1">
    <location>
        <begin position="99"/>
        <end position="118"/>
    </location>
</feature>
<evidence type="ECO:0000313" key="3">
    <source>
        <dbReference type="Proteomes" id="UP000309061"/>
    </source>
</evidence>
<keyword evidence="1" id="KW-0472">Membrane</keyword>
<dbReference type="KEGG" id="mhey:H2LOC_015085"/>
<dbReference type="RefSeq" id="WP_136497796.1">
    <property type="nucleotide sequence ID" value="NZ_CP046052.1"/>
</dbReference>
<dbReference type="EMBL" id="CP046052">
    <property type="protein sequence ID" value="QGM46910.1"/>
    <property type="molecule type" value="Genomic_DNA"/>
</dbReference>
<feature type="transmembrane region" description="Helical" evidence="1">
    <location>
        <begin position="32"/>
        <end position="54"/>
    </location>
</feature>
<feature type="transmembrane region" description="Helical" evidence="1">
    <location>
        <begin position="208"/>
        <end position="224"/>
    </location>
</feature>
<evidence type="ECO:0000313" key="2">
    <source>
        <dbReference type="EMBL" id="QGM46910.1"/>
    </source>
</evidence>
<sequence>MCWSGEASTVLAATGIAGAAYSALKRDPEPLALWVCLLYFASMEALQAVSYRVLDQCDSPLNQMMTLFGYLHIAFQPFFINSVALYFMPKEAARKAAPWAYAACFVGSIAMLVQLYPFSWAGHCQIGRPLCGEYLCTVHGEWHLAWLVPTNGIGNSMADNAWLGRGFLSYPLTAFVLPALIGSWRFTLFSYVAGPFVAALTTNNINEWPAVWCLFSIGLVLAIIKTPLRRHLHVGEPWWAYVAGRWAQRKGASSSGAAEVAKSAAEAPPAE</sequence>
<dbReference type="InterPro" id="IPR043912">
    <property type="entry name" value="DUF5765"/>
</dbReference>
<accession>A0A6B8KJX4</accession>
<dbReference type="Proteomes" id="UP000309061">
    <property type="component" value="Chromosome"/>
</dbReference>
<reference evidence="2 3" key="1">
    <citation type="submission" date="2019-11" db="EMBL/GenBank/DDBJ databases">
        <title>The genome sequence of Methylocystis heyeri.</title>
        <authorList>
            <person name="Oshkin I.Y."/>
            <person name="Miroshnikov K."/>
            <person name="Dedysh S.N."/>
        </authorList>
    </citation>
    <scope>NUCLEOTIDE SEQUENCE [LARGE SCALE GENOMIC DNA]</scope>
    <source>
        <strain evidence="2 3">H2</strain>
    </source>
</reference>
<evidence type="ECO:0000256" key="1">
    <source>
        <dbReference type="SAM" id="Phobius"/>
    </source>
</evidence>
<dbReference type="AlphaFoldDB" id="A0A6B8KJX4"/>
<feature type="transmembrane region" description="Helical" evidence="1">
    <location>
        <begin position="66"/>
        <end position="87"/>
    </location>
</feature>